<feature type="coiled-coil region" evidence="8">
    <location>
        <begin position="136"/>
        <end position="163"/>
    </location>
</feature>
<protein>
    <submittedName>
        <fullName evidence="12">Protein kinase domain-containing protein</fullName>
    </submittedName>
</protein>
<dbReference type="InterPro" id="IPR000719">
    <property type="entry name" value="Prot_kinase_dom"/>
</dbReference>
<dbReference type="WBParaSite" id="PSAMB.scaffold3034size19956.g20050.t1">
    <property type="protein sequence ID" value="PSAMB.scaffold3034size19956.g20050.t1"/>
    <property type="gene ID" value="PSAMB.scaffold3034size19956.g20050"/>
</dbReference>
<evidence type="ECO:0000313" key="11">
    <source>
        <dbReference type="Proteomes" id="UP000887566"/>
    </source>
</evidence>
<evidence type="ECO:0000256" key="5">
    <source>
        <dbReference type="ARBA" id="ARBA00022840"/>
    </source>
</evidence>
<dbReference type="AlphaFoldDB" id="A0A914W382"/>
<dbReference type="InterPro" id="IPR008271">
    <property type="entry name" value="Ser/Thr_kinase_AS"/>
</dbReference>
<dbReference type="PROSITE" id="PS00108">
    <property type="entry name" value="PROTEIN_KINASE_ST"/>
    <property type="match status" value="1"/>
</dbReference>
<dbReference type="SMART" id="SM00220">
    <property type="entry name" value="S_TKc"/>
    <property type="match status" value="1"/>
</dbReference>
<organism evidence="11 12">
    <name type="scientific">Plectus sambesii</name>
    <dbReference type="NCBI Taxonomy" id="2011161"/>
    <lineage>
        <taxon>Eukaryota</taxon>
        <taxon>Metazoa</taxon>
        <taxon>Ecdysozoa</taxon>
        <taxon>Nematoda</taxon>
        <taxon>Chromadorea</taxon>
        <taxon>Plectida</taxon>
        <taxon>Plectina</taxon>
        <taxon>Plectoidea</taxon>
        <taxon>Plectidae</taxon>
        <taxon>Plectus</taxon>
    </lineage>
</organism>
<evidence type="ECO:0000256" key="7">
    <source>
        <dbReference type="RuleBase" id="RU000304"/>
    </source>
</evidence>
<keyword evidence="2" id="KW-0808">Transferase</keyword>
<evidence type="ECO:0000259" key="10">
    <source>
        <dbReference type="PROSITE" id="PS50011"/>
    </source>
</evidence>
<evidence type="ECO:0000313" key="12">
    <source>
        <dbReference type="WBParaSite" id="PSAMB.scaffold3034size19956.g20050.t1"/>
    </source>
</evidence>
<dbReference type="InterPro" id="IPR017441">
    <property type="entry name" value="Protein_kinase_ATP_BS"/>
</dbReference>
<dbReference type="SUPFAM" id="SSF56112">
    <property type="entry name" value="Protein kinase-like (PK-like)"/>
    <property type="match status" value="1"/>
</dbReference>
<sequence length="378" mass="42442">MADASPSGKPKPGRLRVQWPPPPIPATTILRPKPVNQNEAGNEKQDQRAAIDNPVQNNPPPVPNNPSPVLFVPDQREDEHKVEETQARLDNARHQPPAPQVPTDKWMPKKRKNIEKLGEGAFGIVYKCCDTDSLRLFAAKETIMRDQENMEIAENEVERLKCLNHKHVVEYYGSVKERNAIVIYMEYFPAGSLRHMIDNVGALKESTAVAYIRQILDGLAYIHSMLILHCDLKCDNLLLDGHGNVKIGDFGIAVQMCLNNGNTVFMEGAVGGGGTLFWMAPEVIRQEKYGRTADIWSLACTIVEMLTTLPPYCKEYSSEARFMGAMCTNSLSYKAKEIVPNASVPMQLFLSRLFVYNPKARLRYGADAKEKFQEEFPP</sequence>
<dbReference type="Pfam" id="PF00069">
    <property type="entry name" value="Pkinase"/>
    <property type="match status" value="1"/>
</dbReference>
<dbReference type="PANTHER" id="PTHR11584:SF369">
    <property type="entry name" value="MITOGEN-ACTIVATED PROTEIN KINASE KINASE KINASE 19-RELATED"/>
    <property type="match status" value="1"/>
</dbReference>
<evidence type="ECO:0000256" key="2">
    <source>
        <dbReference type="ARBA" id="ARBA00022679"/>
    </source>
</evidence>
<name>A0A914W382_9BILA</name>
<evidence type="ECO:0000256" key="9">
    <source>
        <dbReference type="SAM" id="MobiDB-lite"/>
    </source>
</evidence>
<comment type="similarity">
    <text evidence="7">Belongs to the protein kinase superfamily.</text>
</comment>
<keyword evidence="3 6" id="KW-0547">Nucleotide-binding</keyword>
<evidence type="ECO:0000256" key="3">
    <source>
        <dbReference type="ARBA" id="ARBA00022741"/>
    </source>
</evidence>
<dbReference type="PROSITE" id="PS00107">
    <property type="entry name" value="PROTEIN_KINASE_ATP"/>
    <property type="match status" value="1"/>
</dbReference>
<feature type="region of interest" description="Disordered" evidence="9">
    <location>
        <begin position="1"/>
        <end position="105"/>
    </location>
</feature>
<reference evidence="12" key="1">
    <citation type="submission" date="2022-11" db="UniProtKB">
        <authorList>
            <consortium name="WormBaseParasite"/>
        </authorList>
    </citation>
    <scope>IDENTIFICATION</scope>
</reference>
<feature type="binding site" evidence="6">
    <location>
        <position position="140"/>
    </location>
    <ligand>
        <name>ATP</name>
        <dbReference type="ChEBI" id="CHEBI:30616"/>
    </ligand>
</feature>
<dbReference type="PANTHER" id="PTHR11584">
    <property type="entry name" value="SERINE/THREONINE PROTEIN KINASE"/>
    <property type="match status" value="1"/>
</dbReference>
<keyword evidence="5 6" id="KW-0067">ATP-binding</keyword>
<feature type="domain" description="Protein kinase" evidence="10">
    <location>
        <begin position="111"/>
        <end position="376"/>
    </location>
</feature>
<dbReference type="GO" id="GO:0035556">
    <property type="term" value="P:intracellular signal transduction"/>
    <property type="evidence" value="ECO:0007669"/>
    <property type="project" value="UniProtKB-ARBA"/>
</dbReference>
<proteinExistence type="inferred from homology"/>
<evidence type="ECO:0000256" key="1">
    <source>
        <dbReference type="ARBA" id="ARBA00022527"/>
    </source>
</evidence>
<feature type="compositionally biased region" description="Pro residues" evidence="9">
    <location>
        <begin position="57"/>
        <end position="66"/>
    </location>
</feature>
<evidence type="ECO:0000256" key="8">
    <source>
        <dbReference type="SAM" id="Coils"/>
    </source>
</evidence>
<dbReference type="InterPro" id="IPR011009">
    <property type="entry name" value="Kinase-like_dom_sf"/>
</dbReference>
<keyword evidence="1 7" id="KW-0723">Serine/threonine-protein kinase</keyword>
<feature type="compositionally biased region" description="Basic and acidic residues" evidence="9">
    <location>
        <begin position="74"/>
        <end position="93"/>
    </location>
</feature>
<keyword evidence="4" id="KW-0418">Kinase</keyword>
<dbReference type="PROSITE" id="PS50011">
    <property type="entry name" value="PROTEIN_KINASE_DOM"/>
    <property type="match status" value="1"/>
</dbReference>
<keyword evidence="11" id="KW-1185">Reference proteome</keyword>
<evidence type="ECO:0000256" key="4">
    <source>
        <dbReference type="ARBA" id="ARBA00022777"/>
    </source>
</evidence>
<dbReference type="GO" id="GO:0005524">
    <property type="term" value="F:ATP binding"/>
    <property type="evidence" value="ECO:0007669"/>
    <property type="project" value="UniProtKB-UniRule"/>
</dbReference>
<dbReference type="Gene3D" id="1.10.510.10">
    <property type="entry name" value="Transferase(Phosphotransferase) domain 1"/>
    <property type="match status" value="1"/>
</dbReference>
<accession>A0A914W382</accession>
<dbReference type="GO" id="GO:0004674">
    <property type="term" value="F:protein serine/threonine kinase activity"/>
    <property type="evidence" value="ECO:0007669"/>
    <property type="project" value="UniProtKB-KW"/>
</dbReference>
<evidence type="ECO:0000256" key="6">
    <source>
        <dbReference type="PROSITE-ProRule" id="PRU10141"/>
    </source>
</evidence>
<dbReference type="Proteomes" id="UP000887566">
    <property type="component" value="Unplaced"/>
</dbReference>
<keyword evidence="8" id="KW-0175">Coiled coil</keyword>